<proteinExistence type="predicted"/>
<evidence type="ECO:0000313" key="4">
    <source>
        <dbReference type="Proteomes" id="UP000694392"/>
    </source>
</evidence>
<keyword evidence="4" id="KW-1185">Reference proteome</keyword>
<evidence type="ECO:0000259" key="2">
    <source>
        <dbReference type="PROSITE" id="PS51390"/>
    </source>
</evidence>
<dbReference type="PRINTS" id="PR00003">
    <property type="entry name" value="4DISULPHCORE"/>
</dbReference>
<keyword evidence="1" id="KW-0732">Signal</keyword>
<sequence>MKAGGLLLLAGLLGLGAEEGSLTPPSALDPPDKPGLCPCRKTRPFKMLLPCRDICIHDYECPGRQKCCFTGCSTDCTDPHYVKSLVHSLQSCSSSSPGLLTC</sequence>
<protein>
    <recommendedName>
        <fullName evidence="2">WAP domain-containing protein</fullName>
    </recommendedName>
</protein>
<dbReference type="InterPro" id="IPR008197">
    <property type="entry name" value="WAP_dom"/>
</dbReference>
<feature type="chain" id="PRO_5034977951" description="WAP domain-containing protein" evidence="1">
    <location>
        <begin position="18"/>
        <end position="102"/>
    </location>
</feature>
<name>A0A8D0H708_SPHPU</name>
<feature type="domain" description="WAP" evidence="2">
    <location>
        <begin position="30"/>
        <end position="80"/>
    </location>
</feature>
<dbReference type="GO" id="GO:0005576">
    <property type="term" value="C:extracellular region"/>
    <property type="evidence" value="ECO:0007669"/>
    <property type="project" value="InterPro"/>
</dbReference>
<dbReference type="Pfam" id="PF00095">
    <property type="entry name" value="WAP"/>
    <property type="match status" value="1"/>
</dbReference>
<dbReference type="PROSITE" id="PS51390">
    <property type="entry name" value="WAP"/>
    <property type="match status" value="1"/>
</dbReference>
<organism evidence="3 4">
    <name type="scientific">Sphenodon punctatus</name>
    <name type="common">Tuatara</name>
    <name type="synonym">Hatteria punctata</name>
    <dbReference type="NCBI Taxonomy" id="8508"/>
    <lineage>
        <taxon>Eukaryota</taxon>
        <taxon>Metazoa</taxon>
        <taxon>Chordata</taxon>
        <taxon>Craniata</taxon>
        <taxon>Vertebrata</taxon>
        <taxon>Euteleostomi</taxon>
        <taxon>Lepidosauria</taxon>
        <taxon>Sphenodontia</taxon>
        <taxon>Sphenodontidae</taxon>
        <taxon>Sphenodon</taxon>
    </lineage>
</organism>
<evidence type="ECO:0000313" key="3">
    <source>
        <dbReference type="Ensembl" id="ENSSPUP00000016595.1"/>
    </source>
</evidence>
<feature type="signal peptide" evidence="1">
    <location>
        <begin position="1"/>
        <end position="17"/>
    </location>
</feature>
<dbReference type="InterPro" id="IPR036645">
    <property type="entry name" value="Elafin-like_sf"/>
</dbReference>
<reference evidence="3" key="1">
    <citation type="submission" date="2025-08" db="UniProtKB">
        <authorList>
            <consortium name="Ensembl"/>
        </authorList>
    </citation>
    <scope>IDENTIFICATION</scope>
</reference>
<dbReference type="AlphaFoldDB" id="A0A8D0H708"/>
<dbReference type="SUPFAM" id="SSF57256">
    <property type="entry name" value="Elafin-like"/>
    <property type="match status" value="1"/>
</dbReference>
<dbReference type="GO" id="GO:0030414">
    <property type="term" value="F:peptidase inhibitor activity"/>
    <property type="evidence" value="ECO:0007669"/>
    <property type="project" value="InterPro"/>
</dbReference>
<dbReference type="SMART" id="SM00217">
    <property type="entry name" value="WAP"/>
    <property type="match status" value="1"/>
</dbReference>
<dbReference type="Ensembl" id="ENSSPUT00000017678.1">
    <property type="protein sequence ID" value="ENSSPUP00000016595.1"/>
    <property type="gene ID" value="ENSSPUG00000012838.1"/>
</dbReference>
<evidence type="ECO:0000256" key="1">
    <source>
        <dbReference type="SAM" id="SignalP"/>
    </source>
</evidence>
<dbReference type="Proteomes" id="UP000694392">
    <property type="component" value="Unplaced"/>
</dbReference>
<dbReference type="Gene3D" id="4.10.75.10">
    <property type="entry name" value="Elafin-like"/>
    <property type="match status" value="1"/>
</dbReference>
<reference evidence="3" key="2">
    <citation type="submission" date="2025-09" db="UniProtKB">
        <authorList>
            <consortium name="Ensembl"/>
        </authorList>
    </citation>
    <scope>IDENTIFICATION</scope>
</reference>
<accession>A0A8D0H708</accession>